<name>A0A2P6VFX7_9CHLO</name>
<feature type="region of interest" description="Disordered" evidence="16">
    <location>
        <begin position="27"/>
        <end position="235"/>
    </location>
</feature>
<evidence type="ECO:0000256" key="8">
    <source>
        <dbReference type="ARBA" id="ARBA00022840"/>
    </source>
</evidence>
<dbReference type="InterPro" id="IPR012340">
    <property type="entry name" value="NA-bd_OB-fold"/>
</dbReference>
<evidence type="ECO:0000256" key="6">
    <source>
        <dbReference type="ARBA" id="ARBA00022741"/>
    </source>
</evidence>
<proteinExistence type="inferred from homology"/>
<evidence type="ECO:0000256" key="9">
    <source>
        <dbReference type="ARBA" id="ARBA00023172"/>
    </source>
</evidence>
<keyword evidence="10 14" id="KW-0234">DNA repair</keyword>
<evidence type="ECO:0000256" key="1">
    <source>
        <dbReference type="ARBA" id="ARBA00004123"/>
    </source>
</evidence>
<keyword evidence="8 14" id="KW-0067">ATP-binding</keyword>
<evidence type="ECO:0000256" key="3">
    <source>
        <dbReference type="ARBA" id="ARBA00022598"/>
    </source>
</evidence>
<keyword evidence="19" id="KW-1185">Reference proteome</keyword>
<evidence type="ECO:0000313" key="19">
    <source>
        <dbReference type="Proteomes" id="UP000239649"/>
    </source>
</evidence>
<dbReference type="GO" id="GO:0006273">
    <property type="term" value="P:lagging strand elongation"/>
    <property type="evidence" value="ECO:0007669"/>
    <property type="project" value="TreeGrafter"/>
</dbReference>
<dbReference type="PROSITE" id="PS00697">
    <property type="entry name" value="DNA_LIGASE_A1"/>
    <property type="match status" value="1"/>
</dbReference>
<feature type="domain" description="ATP-dependent DNA ligase family profile" evidence="17">
    <location>
        <begin position="617"/>
        <end position="751"/>
    </location>
</feature>
<evidence type="ECO:0000259" key="17">
    <source>
        <dbReference type="PROSITE" id="PS50160"/>
    </source>
</evidence>
<dbReference type="Pfam" id="PF04675">
    <property type="entry name" value="DNA_ligase_A_N"/>
    <property type="match status" value="1"/>
</dbReference>
<keyword evidence="7 14" id="KW-0227">DNA damage</keyword>
<dbReference type="InterPro" id="IPR016059">
    <property type="entry name" value="DNA_ligase_ATP-dep_CS"/>
</dbReference>
<keyword evidence="3 14" id="KW-0436">Ligase</keyword>
<dbReference type="FunFam" id="3.30.470.30:FF:000002">
    <property type="entry name" value="DNA ligase"/>
    <property type="match status" value="1"/>
</dbReference>
<evidence type="ECO:0000256" key="4">
    <source>
        <dbReference type="ARBA" id="ARBA00022618"/>
    </source>
</evidence>
<dbReference type="PROSITE" id="PS50160">
    <property type="entry name" value="DNA_LIGASE_A3"/>
    <property type="match status" value="1"/>
</dbReference>
<accession>A0A2P6VFX7</accession>
<dbReference type="GO" id="GO:0005634">
    <property type="term" value="C:nucleus"/>
    <property type="evidence" value="ECO:0007669"/>
    <property type="project" value="UniProtKB-SubCell"/>
</dbReference>
<dbReference type="InterPro" id="IPR036599">
    <property type="entry name" value="DNA_ligase_N_sf"/>
</dbReference>
<evidence type="ECO:0000256" key="14">
    <source>
        <dbReference type="RuleBase" id="RU000617"/>
    </source>
</evidence>
<keyword evidence="11" id="KW-0539">Nucleus</keyword>
<dbReference type="EMBL" id="LHPF02000008">
    <property type="protein sequence ID" value="PSC72994.1"/>
    <property type="molecule type" value="Genomic_DNA"/>
</dbReference>
<dbReference type="InterPro" id="IPR050191">
    <property type="entry name" value="ATP-dep_DNA_ligase"/>
</dbReference>
<evidence type="ECO:0000256" key="16">
    <source>
        <dbReference type="SAM" id="MobiDB-lite"/>
    </source>
</evidence>
<feature type="compositionally biased region" description="Low complexity" evidence="16">
    <location>
        <begin position="27"/>
        <end position="61"/>
    </location>
</feature>
<dbReference type="CDD" id="cd07900">
    <property type="entry name" value="Adenylation_DNA_ligase_I_Euk"/>
    <property type="match status" value="1"/>
</dbReference>
<protein>
    <recommendedName>
        <fullName evidence="14">DNA ligase</fullName>
        <ecNumber evidence="14">6.5.1.1</ecNumber>
    </recommendedName>
</protein>
<dbReference type="SUPFAM" id="SSF117018">
    <property type="entry name" value="ATP-dependent DNA ligase DNA-binding domain"/>
    <property type="match status" value="1"/>
</dbReference>
<dbReference type="Proteomes" id="UP000239649">
    <property type="component" value="Unassembled WGS sequence"/>
</dbReference>
<dbReference type="SUPFAM" id="SSF56091">
    <property type="entry name" value="DNA ligase/mRNA capping enzyme, catalytic domain"/>
    <property type="match status" value="1"/>
</dbReference>
<dbReference type="Gene3D" id="1.10.3260.10">
    <property type="entry name" value="DNA ligase, ATP-dependent, N-terminal domain"/>
    <property type="match status" value="1"/>
</dbReference>
<dbReference type="GO" id="GO:0003677">
    <property type="term" value="F:DNA binding"/>
    <property type="evidence" value="ECO:0007669"/>
    <property type="project" value="InterPro"/>
</dbReference>
<feature type="compositionally biased region" description="Low complexity" evidence="16">
    <location>
        <begin position="204"/>
        <end position="217"/>
    </location>
</feature>
<dbReference type="Gene3D" id="3.30.1490.70">
    <property type="match status" value="1"/>
</dbReference>
<keyword evidence="4" id="KW-0132">Cell division</keyword>
<dbReference type="GO" id="GO:0006281">
    <property type="term" value="P:DNA repair"/>
    <property type="evidence" value="ECO:0007669"/>
    <property type="project" value="UniProtKB-KW"/>
</dbReference>
<dbReference type="GO" id="GO:0005739">
    <property type="term" value="C:mitochondrion"/>
    <property type="evidence" value="ECO:0007669"/>
    <property type="project" value="TreeGrafter"/>
</dbReference>
<dbReference type="Pfam" id="PF04679">
    <property type="entry name" value="DNA_ligase_A_C"/>
    <property type="match status" value="1"/>
</dbReference>
<dbReference type="NCBIfam" id="TIGR00574">
    <property type="entry name" value="dnl1"/>
    <property type="match status" value="1"/>
</dbReference>
<dbReference type="Gene3D" id="3.30.470.30">
    <property type="entry name" value="DNA ligase/mRNA capping enzyme"/>
    <property type="match status" value="1"/>
</dbReference>
<dbReference type="OrthoDB" id="206088at2759"/>
<evidence type="ECO:0000256" key="10">
    <source>
        <dbReference type="ARBA" id="ARBA00023204"/>
    </source>
</evidence>
<dbReference type="FunFam" id="1.10.3260.10:FF:000001">
    <property type="entry name" value="DNA ligase"/>
    <property type="match status" value="1"/>
</dbReference>
<dbReference type="InterPro" id="IPR000977">
    <property type="entry name" value="DNA_ligase_ATP-dep"/>
</dbReference>
<comment type="similarity">
    <text evidence="2 15">Belongs to the ATP-dependent DNA ligase family.</text>
</comment>
<comment type="caution">
    <text evidence="18">The sequence shown here is derived from an EMBL/GenBank/DDBJ whole genome shotgun (WGS) entry which is preliminary data.</text>
</comment>
<dbReference type="SUPFAM" id="SSF50249">
    <property type="entry name" value="Nucleic acid-binding proteins"/>
    <property type="match status" value="1"/>
</dbReference>
<dbReference type="GO" id="GO:0051301">
    <property type="term" value="P:cell division"/>
    <property type="evidence" value="ECO:0007669"/>
    <property type="project" value="UniProtKB-KW"/>
</dbReference>
<dbReference type="EC" id="6.5.1.1" evidence="14"/>
<feature type="compositionally biased region" description="Basic residues" evidence="16">
    <location>
        <begin position="218"/>
        <end position="227"/>
    </location>
</feature>
<dbReference type="GO" id="GO:0003910">
    <property type="term" value="F:DNA ligase (ATP) activity"/>
    <property type="evidence" value="ECO:0007669"/>
    <property type="project" value="UniProtKB-EC"/>
</dbReference>
<dbReference type="GO" id="GO:0071897">
    <property type="term" value="P:DNA biosynthetic process"/>
    <property type="evidence" value="ECO:0007669"/>
    <property type="project" value="InterPro"/>
</dbReference>
<keyword evidence="12" id="KW-0131">Cell cycle</keyword>
<feature type="compositionally biased region" description="Acidic residues" evidence="16">
    <location>
        <begin position="179"/>
        <end position="203"/>
    </location>
</feature>
<dbReference type="FunFam" id="2.40.50.140:FF:000062">
    <property type="entry name" value="DNA ligase"/>
    <property type="match status" value="1"/>
</dbReference>
<evidence type="ECO:0000256" key="7">
    <source>
        <dbReference type="ARBA" id="ARBA00022763"/>
    </source>
</evidence>
<dbReference type="InterPro" id="IPR012308">
    <property type="entry name" value="DNA_ligase_ATP-dep_N"/>
</dbReference>
<reference evidence="18 19" key="1">
    <citation type="journal article" date="2018" name="Plant J.">
        <title>Genome sequences of Chlorella sorokiniana UTEX 1602 and Micractinium conductrix SAG 241.80: implications to maltose excretion by a green alga.</title>
        <authorList>
            <person name="Arriola M.B."/>
            <person name="Velmurugan N."/>
            <person name="Zhang Y."/>
            <person name="Plunkett M.H."/>
            <person name="Hondzo H."/>
            <person name="Barney B.M."/>
        </authorList>
    </citation>
    <scope>NUCLEOTIDE SEQUENCE [LARGE SCALE GENOMIC DNA]</scope>
    <source>
        <strain evidence="18 19">SAG 241.80</strain>
    </source>
</reference>
<gene>
    <name evidence="18" type="ORF">C2E20_3748</name>
</gene>
<dbReference type="Gene3D" id="2.40.50.140">
    <property type="entry name" value="Nucleic acid-binding proteins"/>
    <property type="match status" value="1"/>
</dbReference>
<dbReference type="AlphaFoldDB" id="A0A2P6VFX7"/>
<sequence>MKSTGTKDIASFFIRKPKTAAAAAEGEAAAAAKAELPAGAASSPNDNAAQAAQPAAAPGSAAKRKPEEAAPAAAAAGEGAAGAGKKLKRLRKAGADDAAPAAALAAAGDLEDAEEGAAAAVGTAPAPAPAAPAAAASPPKRAHSRSMSPPSASKSDKGKAAARGGGKGKKAAAAAVMDSEGELEVEDGDDDTASSGSELEDEGPSPSRATPSSASKSAQKKRAKPAAKKAGAAGKVDGVGAESIRMAAEHNAFDPSSLVKWEADKPVPFGLLADTFEGISETTKRLERTNILINSFRAVIASTPEDLLPMVYLCTNRVAPAHSGIELGIGDAILIKALAQTTGRKEASIKTDYASSGDLGLVAYASRGTQKTMFPPPPLTLRGVFKAFKDIASTSGDKSQDRKKAQIVKLLASAKGQEAGYVMRALQGKLRIGLGEETVLAALAHAVVLQRDGAQGTNEALAGRLERAAQIVKQVYSECPSYDEMVPALLAYPIEEVPQHVHFKPGVPVKPMLAKPTTGVGEVLDKFTDQEFTCEYKYDGERAQIHVLPGGVVKIYSRNSEDNTTKYPDIARLIPRQLKEGITSVVLDAEAVAFDREAGKVLPFQILSTRARKDVVFENIKVQVCTFVFDCLSINGRTLLREPLTARREAMYSALEVSPGHLEFATAKTSRDIEELNRFLDESVEAGTEGLIVKTVADYYEPSKRSSHWLKLKKDYLEGVGDTFDLVPIGAWYGKGKRTGVFGSYLLAAYDQEGEEYQTISKIGTGFSDEILTQLAEQMQGYVIPEPKRYYRYGETLIPDVWFDTKVVWEVKCADLSISPVHKAAVGLVDPAKGISIRFPRLVRVRDDKGPEDATSAEQVADMYRAQAVLQQKGGGGGSDQ</sequence>
<keyword evidence="5" id="KW-0235">DNA replication</keyword>
<keyword evidence="9 14" id="KW-0233">DNA recombination</keyword>
<dbReference type="Pfam" id="PF01068">
    <property type="entry name" value="DNA_ligase_A_M"/>
    <property type="match status" value="1"/>
</dbReference>
<evidence type="ECO:0000256" key="5">
    <source>
        <dbReference type="ARBA" id="ARBA00022705"/>
    </source>
</evidence>
<comment type="catalytic activity">
    <reaction evidence="13 14">
        <text>ATP + (deoxyribonucleotide)n-3'-hydroxyl + 5'-phospho-(deoxyribonucleotide)m = (deoxyribonucleotide)n+m + AMP + diphosphate.</text>
        <dbReference type="EC" id="6.5.1.1"/>
    </reaction>
</comment>
<dbReference type="PANTHER" id="PTHR45674">
    <property type="entry name" value="DNA LIGASE 1/3 FAMILY MEMBER"/>
    <property type="match status" value="1"/>
</dbReference>
<dbReference type="GO" id="GO:0005524">
    <property type="term" value="F:ATP binding"/>
    <property type="evidence" value="ECO:0007669"/>
    <property type="project" value="UniProtKB-KW"/>
</dbReference>
<evidence type="ECO:0000256" key="2">
    <source>
        <dbReference type="ARBA" id="ARBA00007572"/>
    </source>
</evidence>
<evidence type="ECO:0000256" key="12">
    <source>
        <dbReference type="ARBA" id="ARBA00023306"/>
    </source>
</evidence>
<dbReference type="InterPro" id="IPR012309">
    <property type="entry name" value="DNA_ligase_ATP-dep_C"/>
</dbReference>
<evidence type="ECO:0000256" key="11">
    <source>
        <dbReference type="ARBA" id="ARBA00023242"/>
    </source>
</evidence>
<dbReference type="STRING" id="554055.A0A2P6VFX7"/>
<evidence type="ECO:0000256" key="13">
    <source>
        <dbReference type="ARBA" id="ARBA00034003"/>
    </source>
</evidence>
<evidence type="ECO:0000256" key="15">
    <source>
        <dbReference type="RuleBase" id="RU004196"/>
    </source>
</evidence>
<feature type="compositionally biased region" description="Low complexity" evidence="16">
    <location>
        <begin position="96"/>
        <end position="108"/>
    </location>
</feature>
<dbReference type="InterPro" id="IPR012310">
    <property type="entry name" value="DNA_ligase_ATP-dep_cent"/>
</dbReference>
<dbReference type="GO" id="GO:0006310">
    <property type="term" value="P:DNA recombination"/>
    <property type="evidence" value="ECO:0007669"/>
    <property type="project" value="UniProtKB-KW"/>
</dbReference>
<dbReference type="PROSITE" id="PS00333">
    <property type="entry name" value="DNA_LIGASE_A2"/>
    <property type="match status" value="1"/>
</dbReference>
<dbReference type="PANTHER" id="PTHR45674:SF4">
    <property type="entry name" value="DNA LIGASE 1"/>
    <property type="match status" value="1"/>
</dbReference>
<keyword evidence="6 14" id="KW-0547">Nucleotide-binding</keyword>
<dbReference type="CDD" id="cd07969">
    <property type="entry name" value="OBF_DNA_ligase_I"/>
    <property type="match status" value="1"/>
</dbReference>
<evidence type="ECO:0000313" key="18">
    <source>
        <dbReference type="EMBL" id="PSC72994.1"/>
    </source>
</evidence>
<comment type="subcellular location">
    <subcellularLocation>
        <location evidence="1">Nucleus</location>
    </subcellularLocation>
</comment>
<organism evidence="18 19">
    <name type="scientific">Micractinium conductrix</name>
    <dbReference type="NCBI Taxonomy" id="554055"/>
    <lineage>
        <taxon>Eukaryota</taxon>
        <taxon>Viridiplantae</taxon>
        <taxon>Chlorophyta</taxon>
        <taxon>core chlorophytes</taxon>
        <taxon>Trebouxiophyceae</taxon>
        <taxon>Chlorellales</taxon>
        <taxon>Chlorellaceae</taxon>
        <taxon>Chlorella clade</taxon>
        <taxon>Micractinium</taxon>
    </lineage>
</organism>
<feature type="compositionally biased region" description="Low complexity" evidence="16">
    <location>
        <begin position="116"/>
        <end position="136"/>
    </location>
</feature>
<feature type="compositionally biased region" description="Low complexity" evidence="16">
    <location>
        <begin position="69"/>
        <end position="78"/>
    </location>
</feature>